<gene>
    <name evidence="1" type="ORF">CHPC964_000995</name>
</gene>
<protein>
    <submittedName>
        <fullName evidence="1">Uncharacterized protein</fullName>
    </submittedName>
</protein>
<name>A0A650ETP5_9CAUD</name>
<proteinExistence type="predicted"/>
<evidence type="ECO:0000313" key="1">
    <source>
        <dbReference type="EMBL" id="QGT53333.1"/>
    </source>
</evidence>
<accession>A0A650ETP5</accession>
<keyword evidence="2" id="KW-1185">Reference proteome</keyword>
<dbReference type="Proteomes" id="UP000426622">
    <property type="component" value="Segment"/>
</dbReference>
<evidence type="ECO:0000313" key="2">
    <source>
        <dbReference type="Proteomes" id="UP000426622"/>
    </source>
</evidence>
<dbReference type="EMBL" id="MN689524">
    <property type="protein sequence ID" value="QGT53333.1"/>
    <property type="molecule type" value="Genomic_DNA"/>
</dbReference>
<sequence>MKLKTVIQSTEITLFWKNKKIRTIKYHDENTAEFEIIKECENAIFNKMYDTFKERGEKQIKTVEVKNHLLSCNQFYYDLVKWLEKEK</sequence>
<organism evidence="1 2">
    <name type="scientific">Lactococcus phage CHPC964</name>
    <dbReference type="NCBI Taxonomy" id="2675256"/>
    <lineage>
        <taxon>Viruses</taxon>
        <taxon>Duplodnaviria</taxon>
        <taxon>Heunggongvirae</taxon>
        <taxon>Uroviricota</taxon>
        <taxon>Caudoviricetes</taxon>
        <taxon>Skunavirus</taxon>
        <taxon>Skunavirus CHPC964</taxon>
    </lineage>
</organism>
<reference evidence="1 2" key="1">
    <citation type="submission" date="2019-11" db="EMBL/GenBank/DDBJ databases">
        <title>Genome Sequences of 31 Lactococcus lactis Bacteriophages Isolated from Foods.</title>
        <authorList>
            <person name="Marcelli B."/>
            <person name="de Jong A."/>
            <person name="Kuipers O.P."/>
        </authorList>
    </citation>
    <scope>NUCLEOTIDE SEQUENCE [LARGE SCALE GENOMIC DNA]</scope>
</reference>